<comment type="caution">
    <text evidence="1">The sequence shown here is derived from an EMBL/GenBank/DDBJ whole genome shotgun (WGS) entry which is preliminary data.</text>
</comment>
<keyword evidence="2" id="KW-1185">Reference proteome</keyword>
<dbReference type="EMBL" id="BORQ01000001">
    <property type="protein sequence ID" value="GIO29799.1"/>
    <property type="molecule type" value="Genomic_DNA"/>
</dbReference>
<gene>
    <name evidence="1" type="ORF">J2TS6_09400</name>
</gene>
<dbReference type="AlphaFoldDB" id="A0A920CA63"/>
<evidence type="ECO:0000313" key="1">
    <source>
        <dbReference type="EMBL" id="GIO29799.1"/>
    </source>
</evidence>
<evidence type="ECO:0000313" key="2">
    <source>
        <dbReference type="Proteomes" id="UP000679779"/>
    </source>
</evidence>
<organism evidence="1 2">
    <name type="scientific">Paenibacillus albilobatus</name>
    <dbReference type="NCBI Taxonomy" id="2716884"/>
    <lineage>
        <taxon>Bacteria</taxon>
        <taxon>Bacillati</taxon>
        <taxon>Bacillota</taxon>
        <taxon>Bacilli</taxon>
        <taxon>Bacillales</taxon>
        <taxon>Paenibacillaceae</taxon>
        <taxon>Paenibacillus</taxon>
    </lineage>
</organism>
<dbReference type="Proteomes" id="UP000679779">
    <property type="component" value="Unassembled WGS sequence"/>
</dbReference>
<dbReference type="RefSeq" id="WP_160037549.1">
    <property type="nucleotide sequence ID" value="NZ_BORQ01000001.1"/>
</dbReference>
<evidence type="ECO:0008006" key="3">
    <source>
        <dbReference type="Google" id="ProtNLM"/>
    </source>
</evidence>
<proteinExistence type="predicted"/>
<sequence length="88" mass="10185">MELHAEHHQYFSRYANKANPLYAPNAWVPHCTIASRLDERKLPEALQYCTGSIQTSFRSEIREASLIKLKYQNNRCTDCSAMLTKPLI</sequence>
<reference evidence="1" key="1">
    <citation type="submission" date="2021-03" db="EMBL/GenBank/DDBJ databases">
        <title>Antimicrobial resistance genes in bacteria isolated from Japanese honey, and their potential for conferring macrolide and lincosamide resistance in the American foulbrood pathogen Paenibacillus larvae.</title>
        <authorList>
            <person name="Okamoto M."/>
            <person name="Kumagai M."/>
            <person name="Kanamori H."/>
            <person name="Takamatsu D."/>
        </authorList>
    </citation>
    <scope>NUCLEOTIDE SEQUENCE</scope>
    <source>
        <strain evidence="1">J2TS6</strain>
    </source>
</reference>
<protein>
    <recommendedName>
        <fullName evidence="3">2'-5' RNA ligase family protein</fullName>
    </recommendedName>
</protein>
<name>A0A920CA63_9BACL</name>
<accession>A0A920CA63</accession>